<dbReference type="STRING" id="452637.Oter_0136"/>
<dbReference type="Proteomes" id="UP000007013">
    <property type="component" value="Chromosome"/>
</dbReference>
<accession>B1ZN58</accession>
<dbReference type="EMBL" id="CP001032">
    <property type="protein sequence ID" value="ACB73427.1"/>
    <property type="molecule type" value="Genomic_DNA"/>
</dbReference>
<name>B1ZN58_OPITP</name>
<organism evidence="1 2">
    <name type="scientific">Opitutus terrae (strain DSM 11246 / JCM 15787 / PB90-1)</name>
    <dbReference type="NCBI Taxonomy" id="452637"/>
    <lineage>
        <taxon>Bacteria</taxon>
        <taxon>Pseudomonadati</taxon>
        <taxon>Verrucomicrobiota</taxon>
        <taxon>Opitutia</taxon>
        <taxon>Opitutales</taxon>
        <taxon>Opitutaceae</taxon>
        <taxon>Opitutus</taxon>
    </lineage>
</organism>
<gene>
    <name evidence="1" type="ordered locus">Oter_0136</name>
</gene>
<keyword evidence="2" id="KW-1185">Reference proteome</keyword>
<dbReference type="HOGENOM" id="CLU_2650931_0_0_0"/>
<dbReference type="RefSeq" id="WP_012372965.1">
    <property type="nucleotide sequence ID" value="NC_010571.1"/>
</dbReference>
<proteinExistence type="predicted"/>
<dbReference type="AlphaFoldDB" id="B1ZN58"/>
<evidence type="ECO:0000313" key="2">
    <source>
        <dbReference type="Proteomes" id="UP000007013"/>
    </source>
</evidence>
<evidence type="ECO:0000313" key="1">
    <source>
        <dbReference type="EMBL" id="ACB73427.1"/>
    </source>
</evidence>
<sequence>MLQTWTIEITEPHSGELGEAILHEDHLFAMEEYTYEAGHKMEVAVHDTHDDHWHIFTDFDSGHRFKIPPTKYRRLG</sequence>
<protein>
    <submittedName>
        <fullName evidence="1">Uncharacterized protein</fullName>
    </submittedName>
</protein>
<dbReference type="KEGG" id="ote:Oter_0136"/>
<dbReference type="OrthoDB" id="196878at2"/>
<reference evidence="1 2" key="1">
    <citation type="journal article" date="2011" name="J. Bacteriol.">
        <title>Genome sequence of the verrucomicrobium Opitutus terrae PB90-1, an abundant inhabitant of rice paddy soil ecosystems.</title>
        <authorList>
            <person name="van Passel M.W."/>
            <person name="Kant R."/>
            <person name="Palva A."/>
            <person name="Copeland A."/>
            <person name="Lucas S."/>
            <person name="Lapidus A."/>
            <person name="Glavina del Rio T."/>
            <person name="Pitluck S."/>
            <person name="Goltsman E."/>
            <person name="Clum A."/>
            <person name="Sun H."/>
            <person name="Schmutz J."/>
            <person name="Larimer F.W."/>
            <person name="Land M.L."/>
            <person name="Hauser L."/>
            <person name="Kyrpides N."/>
            <person name="Mikhailova N."/>
            <person name="Richardson P.P."/>
            <person name="Janssen P.H."/>
            <person name="de Vos W.M."/>
            <person name="Smidt H."/>
        </authorList>
    </citation>
    <scope>NUCLEOTIDE SEQUENCE [LARGE SCALE GENOMIC DNA]</scope>
    <source>
        <strain evidence="2">DSM 11246 / JCM 15787 / PB90-1</strain>
    </source>
</reference>